<dbReference type="EMBL" id="ATMH01009784">
    <property type="protein sequence ID" value="EPY18767.1"/>
    <property type="molecule type" value="Genomic_DNA"/>
</dbReference>
<evidence type="ECO:0008006" key="3">
    <source>
        <dbReference type="Google" id="ProtNLM"/>
    </source>
</evidence>
<dbReference type="Proteomes" id="UP000015354">
    <property type="component" value="Unassembled WGS sequence"/>
</dbReference>
<keyword evidence="2" id="KW-1185">Reference proteome</keyword>
<dbReference type="SUPFAM" id="SSF53335">
    <property type="entry name" value="S-adenosyl-L-methionine-dependent methyltransferases"/>
    <property type="match status" value="1"/>
</dbReference>
<proteinExistence type="predicted"/>
<gene>
    <name evidence="1" type="ORF">STCU_09784</name>
</gene>
<dbReference type="PANTHER" id="PTHR11558">
    <property type="entry name" value="SPERMIDINE/SPERMINE SYNTHASE"/>
    <property type="match status" value="1"/>
</dbReference>
<dbReference type="GO" id="GO:0005829">
    <property type="term" value="C:cytosol"/>
    <property type="evidence" value="ECO:0007669"/>
    <property type="project" value="TreeGrafter"/>
</dbReference>
<dbReference type="Gene3D" id="3.40.50.150">
    <property type="entry name" value="Vaccinia Virus protein VP39"/>
    <property type="match status" value="1"/>
</dbReference>
<sequence length="364" mass="40494">MQQPKQSYEANEDYLQFVPQKGEDVVHGLVKCKGVTAQNNCVPYAGQLEEERDRKLMLALGPVHIVRDAAKTLVPMRLTLGRQVAIETLVVGLHGGGLPRWLSSSFPNFQVDVVERDGALVSLCRRFLGFQESSNLHLWVGDPFDYLAQTAAACRQGAEQRGAGRHAFTGKRYDLILLDGIDGSGHLSPQYGRLEFVNSVRNSMGNTGVVAMAVPNRDGRFLYQMTQNWRMAFSGRPVLLIHCITSPTTILMTFQDNADRGKANVGSVHNVEEFKDLVRSHMKHYGAGRILFDLTNEVNDKNFRVLDPGQTYDLDAYLPRGHPEAVAQLRQQKQAEGWNAWIRRVTGSYLTPGQRVDLKGGGSS</sequence>
<protein>
    <recommendedName>
        <fullName evidence="3">Spermidine synthase</fullName>
    </recommendedName>
</protein>
<dbReference type="InterPro" id="IPR001045">
    <property type="entry name" value="Spermi_synthase"/>
</dbReference>
<dbReference type="GO" id="GO:0004766">
    <property type="term" value="F:spermidine synthase activity"/>
    <property type="evidence" value="ECO:0007669"/>
    <property type="project" value="TreeGrafter"/>
</dbReference>
<dbReference type="AlphaFoldDB" id="S9TKP1"/>
<dbReference type="InterPro" id="IPR029063">
    <property type="entry name" value="SAM-dependent_MTases_sf"/>
</dbReference>
<organism evidence="1 2">
    <name type="scientific">Strigomonas culicis</name>
    <dbReference type="NCBI Taxonomy" id="28005"/>
    <lineage>
        <taxon>Eukaryota</taxon>
        <taxon>Discoba</taxon>
        <taxon>Euglenozoa</taxon>
        <taxon>Kinetoplastea</taxon>
        <taxon>Metakinetoplastina</taxon>
        <taxon>Trypanosomatida</taxon>
        <taxon>Trypanosomatidae</taxon>
        <taxon>Strigomonadinae</taxon>
        <taxon>Strigomonas</taxon>
    </lineage>
</organism>
<reference evidence="1 2" key="1">
    <citation type="journal article" date="2013" name="PLoS ONE">
        <title>Predicting the Proteins of Angomonas deanei, Strigomonas culicis and Their Respective Endosymbionts Reveals New Aspects of the Trypanosomatidae Family.</title>
        <authorList>
            <person name="Motta M.C."/>
            <person name="Martins A.C."/>
            <person name="de Souza S.S."/>
            <person name="Catta-Preta C.M."/>
            <person name="Silva R."/>
            <person name="Klein C.C."/>
            <person name="de Almeida L.G."/>
            <person name="de Lima Cunha O."/>
            <person name="Ciapina L.P."/>
            <person name="Brocchi M."/>
            <person name="Colabardini A.C."/>
            <person name="de Araujo Lima B."/>
            <person name="Machado C.R."/>
            <person name="de Almeida Soares C.M."/>
            <person name="Probst C.M."/>
            <person name="de Menezes C.B."/>
            <person name="Thompson C.E."/>
            <person name="Bartholomeu D.C."/>
            <person name="Gradia D.F."/>
            <person name="Pavoni D.P."/>
            <person name="Grisard E.C."/>
            <person name="Fantinatti-Garboggini F."/>
            <person name="Marchini F.K."/>
            <person name="Rodrigues-Luiz G.F."/>
            <person name="Wagner G."/>
            <person name="Goldman G.H."/>
            <person name="Fietto J.L."/>
            <person name="Elias M.C."/>
            <person name="Goldman M.H."/>
            <person name="Sagot M.F."/>
            <person name="Pereira M."/>
            <person name="Stoco P.H."/>
            <person name="de Mendonca-Neto R.P."/>
            <person name="Teixeira S.M."/>
            <person name="Maciel T.E."/>
            <person name="de Oliveira Mendes T.A."/>
            <person name="Urmenyi T.P."/>
            <person name="de Souza W."/>
            <person name="Schenkman S."/>
            <person name="de Vasconcelos A.T."/>
        </authorList>
    </citation>
    <scope>NUCLEOTIDE SEQUENCE [LARGE SCALE GENOMIC DNA]</scope>
</reference>
<name>S9TKP1_9TRYP</name>
<evidence type="ECO:0000313" key="2">
    <source>
        <dbReference type="Proteomes" id="UP000015354"/>
    </source>
</evidence>
<accession>S9TKP1</accession>
<dbReference type="PANTHER" id="PTHR11558:SF11">
    <property type="entry name" value="SPERMIDINE SYNTHASE"/>
    <property type="match status" value="1"/>
</dbReference>
<dbReference type="OrthoDB" id="2016285at2759"/>
<comment type="caution">
    <text evidence="1">The sequence shown here is derived from an EMBL/GenBank/DDBJ whole genome shotgun (WGS) entry which is preliminary data.</text>
</comment>
<dbReference type="GO" id="GO:0008295">
    <property type="term" value="P:spermidine biosynthetic process"/>
    <property type="evidence" value="ECO:0007669"/>
    <property type="project" value="TreeGrafter"/>
</dbReference>
<evidence type="ECO:0000313" key="1">
    <source>
        <dbReference type="EMBL" id="EPY18767.1"/>
    </source>
</evidence>